<dbReference type="GO" id="GO:0015074">
    <property type="term" value="P:DNA integration"/>
    <property type="evidence" value="ECO:0007669"/>
    <property type="project" value="UniProtKB-KW"/>
</dbReference>
<name>A0A1X6YBG1_9RHOB</name>
<dbReference type="InterPro" id="IPR011010">
    <property type="entry name" value="DNA_brk_join_enz"/>
</dbReference>
<evidence type="ECO:0000259" key="5">
    <source>
        <dbReference type="PROSITE" id="PS51898"/>
    </source>
</evidence>
<dbReference type="OrthoDB" id="102994at2"/>
<dbReference type="PANTHER" id="PTHR30349">
    <property type="entry name" value="PHAGE INTEGRASE-RELATED"/>
    <property type="match status" value="1"/>
</dbReference>
<dbReference type="GO" id="GO:0006310">
    <property type="term" value="P:DNA recombination"/>
    <property type="evidence" value="ECO:0007669"/>
    <property type="project" value="UniProtKB-KW"/>
</dbReference>
<dbReference type="Pfam" id="PF00589">
    <property type="entry name" value="Phage_integrase"/>
    <property type="match status" value="1"/>
</dbReference>
<reference evidence="7" key="1">
    <citation type="submission" date="2017-03" db="EMBL/GenBank/DDBJ databases">
        <authorList>
            <person name="Rodrigo-Torres L."/>
            <person name="Arahal R.D."/>
            <person name="Lucena T."/>
        </authorList>
    </citation>
    <scope>NUCLEOTIDE SEQUENCE [LARGE SCALE GENOMIC DNA]</scope>
    <source>
        <strain evidence="7">CECT 8411</strain>
    </source>
</reference>
<evidence type="ECO:0000256" key="3">
    <source>
        <dbReference type="ARBA" id="ARBA00023125"/>
    </source>
</evidence>
<dbReference type="Proteomes" id="UP000193778">
    <property type="component" value="Unassembled WGS sequence"/>
</dbReference>
<dbReference type="AlphaFoldDB" id="A0A1X6YBG1"/>
<evidence type="ECO:0000256" key="4">
    <source>
        <dbReference type="ARBA" id="ARBA00023172"/>
    </source>
</evidence>
<dbReference type="InterPro" id="IPR050090">
    <property type="entry name" value="Tyrosine_recombinase_XerCD"/>
</dbReference>
<keyword evidence="2" id="KW-0229">DNA integration</keyword>
<dbReference type="Gene3D" id="1.10.150.130">
    <property type="match status" value="1"/>
</dbReference>
<dbReference type="Gene3D" id="1.10.443.10">
    <property type="entry name" value="Intergrase catalytic core"/>
    <property type="match status" value="1"/>
</dbReference>
<evidence type="ECO:0000313" key="7">
    <source>
        <dbReference type="Proteomes" id="UP000193778"/>
    </source>
</evidence>
<keyword evidence="4" id="KW-0233">DNA recombination</keyword>
<evidence type="ECO:0000256" key="2">
    <source>
        <dbReference type="ARBA" id="ARBA00022908"/>
    </source>
</evidence>
<feature type="domain" description="Tyr recombinase" evidence="5">
    <location>
        <begin position="183"/>
        <end position="393"/>
    </location>
</feature>
<protein>
    <submittedName>
        <fullName evidence="6">Phage integrase family protein</fullName>
    </submittedName>
</protein>
<dbReference type="RefSeq" id="WP_085820994.1">
    <property type="nucleotide sequence ID" value="NZ_FWFP01000001.1"/>
</dbReference>
<evidence type="ECO:0000256" key="1">
    <source>
        <dbReference type="ARBA" id="ARBA00008857"/>
    </source>
</evidence>
<dbReference type="PROSITE" id="PS51898">
    <property type="entry name" value="TYR_RECOMBINASE"/>
    <property type="match status" value="1"/>
</dbReference>
<dbReference type="InterPro" id="IPR013762">
    <property type="entry name" value="Integrase-like_cat_sf"/>
</dbReference>
<comment type="similarity">
    <text evidence="1">Belongs to the 'phage' integrase family.</text>
</comment>
<dbReference type="EMBL" id="FWFP01000001">
    <property type="protein sequence ID" value="SLN15907.1"/>
    <property type="molecule type" value="Genomic_DNA"/>
</dbReference>
<proteinExistence type="inferred from homology"/>
<dbReference type="GO" id="GO:0003677">
    <property type="term" value="F:DNA binding"/>
    <property type="evidence" value="ECO:0007669"/>
    <property type="project" value="UniProtKB-KW"/>
</dbReference>
<organism evidence="6 7">
    <name type="scientific">Ruegeria meonggei</name>
    <dbReference type="NCBI Taxonomy" id="1446476"/>
    <lineage>
        <taxon>Bacteria</taxon>
        <taxon>Pseudomonadati</taxon>
        <taxon>Pseudomonadota</taxon>
        <taxon>Alphaproteobacteria</taxon>
        <taxon>Rhodobacterales</taxon>
        <taxon>Roseobacteraceae</taxon>
        <taxon>Ruegeria</taxon>
    </lineage>
</organism>
<keyword evidence="3" id="KW-0238">DNA-binding</keyword>
<keyword evidence="7" id="KW-1185">Reference proteome</keyword>
<accession>A0A1X6YBG1</accession>
<sequence length="471" mass="52942">MSYGVTTIDVHKKLKLDKRQGSENWYVRLTLDNGKRVVKSTKTDDLEEAKVRAIELYHETKARIKNHLPAQTRKFKHVAEYAMARMQRELDEGGGKQAYKDYFSALRIWLIPYFGDTDVAKIDLAALTAFDAWRTETNKKPFSQSGINNHNAALNRVLDEAELHGWIVKSMRPTLLNKGVKSESRGSFTDAEYKKIYTALRSWHKKTKDKKAAATREVLRNYVLFLANTGVRHGTEALRLRWRNIEWQENGGERYLVVNVDGKTRKRSAVARDTVEGYLDRQSTLNPALSYDSFALLIAAKCNEHVFTTRLGAVANIASLNRAFNALLDDLGLKIGADGKSRTLYSLRHYYATRDLKRGISTHALSKQMGNSTAMLDKHYSKYSPLLNAKMHSGRDMRKIQKKEAAANGGGVVATAFNMLTAGKLDEAGLLAALGVERQNYVVTEEIAMKALAAKNDDLIKGDTLLRILNG</sequence>
<dbReference type="PANTHER" id="PTHR30349:SF41">
    <property type="entry name" value="INTEGRASE_RECOMBINASE PROTEIN MJ0367-RELATED"/>
    <property type="match status" value="1"/>
</dbReference>
<dbReference type="InterPro" id="IPR002104">
    <property type="entry name" value="Integrase_catalytic"/>
</dbReference>
<gene>
    <name evidence="6" type="ORF">RUM8411_00469</name>
</gene>
<dbReference type="InterPro" id="IPR010998">
    <property type="entry name" value="Integrase_recombinase_N"/>
</dbReference>
<dbReference type="SUPFAM" id="SSF56349">
    <property type="entry name" value="DNA breaking-rejoining enzymes"/>
    <property type="match status" value="1"/>
</dbReference>
<evidence type="ECO:0000313" key="6">
    <source>
        <dbReference type="EMBL" id="SLN15907.1"/>
    </source>
</evidence>